<feature type="region of interest" description="Disordered" evidence="18">
    <location>
        <begin position="250"/>
        <end position="376"/>
    </location>
</feature>
<dbReference type="GeneTree" id="ENSGT00950000183078"/>
<dbReference type="GO" id="GO:0051301">
    <property type="term" value="P:cell division"/>
    <property type="evidence" value="ECO:0007669"/>
    <property type="project" value="UniProtKB-KW"/>
</dbReference>
<feature type="region of interest" description="Disordered" evidence="18">
    <location>
        <begin position="212"/>
        <end position="236"/>
    </location>
</feature>
<sequence>EPRSPALQADSLPFEPQGKPRNTGVEILEFAREIGIDPIKEPQLMWLAREGIVAPLPVEWKPCQDITGDIYYFNFANGQSTWDHPCDEHYRNLVIQERGKLSTPGATKKKEKKKKKEKEKKDKKDKETSKSPLALGSSLAPVHVPLGGLAPLRGLVDAPPSALHGPQSVSLGSSVESGQLGELLLPSQGLKPSAATKGLLGSIHEDKNALSLLALGEETNEEDEAESDNQSVRSSSELLRNLHLDIGALGGDFEYEESPRASQPEEKDVSLDSDAAGPLTSGKPFSQGADSSLSSADDKERQRREASWLPGKGKTEKNDPGTSRSGMDPGGDQPANTTEKEAPEDPVDAGEQGSRKEEAAEDPKEEASVPKESRSEVSEVSHLVLWAVAGSSPLCSLEPGGFGFRSQISERLLDMDVHSSVLDGARWEVSLSGFSPFWFIKERLQSLLHSQATDEGPPQAPEGQPEWKEAAEGRPVVPPANLPLLCSSLKEQLQRATEEEETQMREQERQRLSRLRAQVQSSSEADEDQIRAEQEASLQRLREELESLQKAERASLEERSRQTLEQLREEMEASEKREQAALKVEKERALQQLREQLEGERREAAAALEREHREELERLSSSLEAKHREVVSSLQKKMQEAHQKEEAQLQESLGRAEQRAHHRVYQVLEYEQELSGLLREKRQEVEREHERKMDRMKEEHQQVVAEARQQYEAEERKQRAELLGHLTGELERLRRAHERELESVRQEQDRQLEDLRRRHREQERKLQDLEVELETRTKDVKARLAQLDVQKEAARKEKQQLLDVQRQVVLESEEATATHQHLEEAKKEHTHLLESNQQLRRILEELQARKLELESQVELLQAQSQRLQKHVSDLEVQAQKKQDLLKELEVKDSNTSPHLEPDLLLEDLRRSPRTVSCSWKGQGGWSWAGARHYLSAEGVALRNAKEFLMQQSRSMRRRQTALKAAQQHWRQELASAQEADKDPPGTKALEDVCKDLEEETRHLDEMKSALWKGHDLLKKKEEKLHQLESSLREEASDEDMLRGPPTKKVVTFDLSDLEDGSSDSSDSCPLPLNLTPSPTFPNKIHYLSSSLQSISSQLNGVLGVVGSLNAQPPPLFTSTPVPLPTQASRSTLAPPHPSLTRGSASSPARPTSAQWTWDPGLGPRLSSSAAQTVDDFLVEKWRKYFPTGIPFLSSGPAPLENRLGYVSASEQLRRLQHPSSRVPQVGTSNLQDMIAANRKWLEHYKNDPKLPLFSSVPKPAAGSSFLQLDLDENNRLKIYHY</sequence>
<evidence type="ECO:0000256" key="15">
    <source>
        <dbReference type="ARBA" id="ARBA00061715"/>
    </source>
</evidence>
<evidence type="ECO:0000256" key="8">
    <source>
        <dbReference type="ARBA" id="ARBA00022794"/>
    </source>
</evidence>
<comment type="subunit">
    <text evidence="15">Interacts (via N-terminus) with ATRIP. Interacts with ATM, ATR and MDC1. Interacts with XPA (via N-terminus) upon UV irradiation. Interacts with CEP83, CCDC92, TTBK2, DVL3, NPHP3 and weakly with NPHP4. Interacts with DZIP1.</text>
</comment>
<evidence type="ECO:0000313" key="21">
    <source>
        <dbReference type="Proteomes" id="UP000429181"/>
    </source>
</evidence>
<feature type="region of interest" description="Disordered" evidence="18">
    <location>
        <begin position="97"/>
        <end position="136"/>
    </location>
</feature>
<feature type="compositionally biased region" description="Basic and acidic residues" evidence="18">
    <location>
        <begin position="493"/>
        <end position="511"/>
    </location>
</feature>
<gene>
    <name evidence="20" type="primary">CEP164</name>
</gene>
<evidence type="ECO:0000256" key="6">
    <source>
        <dbReference type="ARBA" id="ARBA00022763"/>
    </source>
</evidence>
<evidence type="ECO:0000256" key="14">
    <source>
        <dbReference type="ARBA" id="ARBA00056906"/>
    </source>
</evidence>
<feature type="compositionally biased region" description="Basic and acidic residues" evidence="18">
    <location>
        <begin position="119"/>
        <end position="129"/>
    </location>
</feature>
<dbReference type="GO" id="GO:0005813">
    <property type="term" value="C:centrosome"/>
    <property type="evidence" value="ECO:0007669"/>
    <property type="project" value="TreeGrafter"/>
</dbReference>
<comment type="function">
    <text evidence="14">Plays a role in microtubule organization and/or maintenance for the formation of primary cilia (PC), a microtubule-based structure that protrudes from the surface of epithelial cells. Plays a critical role in G2/M checkpoint and nuclear divisions. A key player in the DNA damage-activated ATR/ATM signaling cascade since it is required for the proper phosphorylation of H2AX, RPA, CHEK2 and CHEK1. Plays a critical role in chromosome segregation, acting as a mediator required for the maintenance of genomic stability through modulation of MDC1, RPA and CHEK1.</text>
</comment>
<feature type="region of interest" description="Disordered" evidence="18">
    <location>
        <begin position="1116"/>
        <end position="1161"/>
    </location>
</feature>
<evidence type="ECO:0000256" key="17">
    <source>
        <dbReference type="SAM" id="Coils"/>
    </source>
</evidence>
<feature type="compositionally biased region" description="Basic and acidic residues" evidence="18">
    <location>
        <begin position="257"/>
        <end position="270"/>
    </location>
</feature>
<dbReference type="Ensembl" id="ENSBIXT00005035726.1">
    <property type="protein sequence ID" value="ENSBIXP00005041593.1"/>
    <property type="gene ID" value="ENSBIXG00005025056.1"/>
</dbReference>
<evidence type="ECO:0000256" key="10">
    <source>
        <dbReference type="ARBA" id="ARBA00023204"/>
    </source>
</evidence>
<keyword evidence="10" id="KW-0234">DNA repair</keyword>
<dbReference type="SMART" id="SM00456">
    <property type="entry name" value="WW"/>
    <property type="match status" value="1"/>
</dbReference>
<evidence type="ECO:0000256" key="13">
    <source>
        <dbReference type="ARBA" id="ARBA00023306"/>
    </source>
</evidence>
<keyword evidence="7" id="KW-0498">Mitosis</keyword>
<keyword evidence="5" id="KW-0132">Cell division</keyword>
<dbReference type="InterPro" id="IPR051841">
    <property type="entry name" value="MT-Golgi_org_protein"/>
</dbReference>
<feature type="compositionally biased region" description="Basic and acidic residues" evidence="18">
    <location>
        <begin position="296"/>
        <end position="306"/>
    </location>
</feature>
<keyword evidence="6" id="KW-0227">DNA damage</keyword>
<keyword evidence="11" id="KW-0206">Cytoskeleton</keyword>
<evidence type="ECO:0000256" key="11">
    <source>
        <dbReference type="ARBA" id="ARBA00023212"/>
    </source>
</evidence>
<reference evidence="20" key="2">
    <citation type="submission" date="2025-08" db="UniProtKB">
        <authorList>
            <consortium name="Ensembl"/>
        </authorList>
    </citation>
    <scope>IDENTIFICATION</scope>
</reference>
<reference evidence="20 21" key="1">
    <citation type="submission" date="2018-11" db="EMBL/GenBank/DDBJ databases">
        <title>Haplotype-resolved cattle genomes.</title>
        <authorList>
            <person name="Low W.Y."/>
            <person name="Tearle R."/>
            <person name="Bickhart D.M."/>
            <person name="Rosen B.D."/>
            <person name="Koren S."/>
            <person name="Rhie A."/>
            <person name="Hiendleder S."/>
            <person name="Phillippy A.M."/>
            <person name="Smith T.P.L."/>
            <person name="Williams J.L."/>
        </authorList>
    </citation>
    <scope>NUCLEOTIDE SEQUENCE [LARGE SCALE GENOMIC DNA]</scope>
</reference>
<evidence type="ECO:0000256" key="7">
    <source>
        <dbReference type="ARBA" id="ARBA00022776"/>
    </source>
</evidence>
<evidence type="ECO:0000256" key="12">
    <source>
        <dbReference type="ARBA" id="ARBA00023242"/>
    </source>
</evidence>
<keyword evidence="12" id="KW-0539">Nucleus</keyword>
<dbReference type="SUPFAM" id="SSF51045">
    <property type="entry name" value="WW domain"/>
    <property type="match status" value="1"/>
</dbReference>
<keyword evidence="4" id="KW-0597">Phosphoprotein</keyword>
<name>A0A4W2IEQ8_BOBOX</name>
<feature type="compositionally biased region" description="Basic residues" evidence="18">
    <location>
        <begin position="107"/>
        <end position="118"/>
    </location>
</feature>
<dbReference type="PANTHER" id="PTHR18902:SF27">
    <property type="entry name" value="CENTROSOMAL PROTEIN OF 164 KDA"/>
    <property type="match status" value="1"/>
</dbReference>
<feature type="compositionally biased region" description="Polar residues" evidence="18">
    <location>
        <begin position="1116"/>
        <end position="1131"/>
    </location>
</feature>
<feature type="region of interest" description="Disordered" evidence="18">
    <location>
        <begin position="549"/>
        <end position="576"/>
    </location>
</feature>
<keyword evidence="8" id="KW-0970">Cilium biogenesis/degradation</keyword>
<accession>A0A4W2IEQ8</accession>
<dbReference type="PROSITE" id="PS50020">
    <property type="entry name" value="WW_DOMAIN_2"/>
    <property type="match status" value="1"/>
</dbReference>
<dbReference type="GO" id="GO:0060271">
    <property type="term" value="P:cilium assembly"/>
    <property type="evidence" value="ECO:0007669"/>
    <property type="project" value="TreeGrafter"/>
</dbReference>
<evidence type="ECO:0000256" key="16">
    <source>
        <dbReference type="ARBA" id="ARBA00067900"/>
    </source>
</evidence>
<feature type="coiled-coil region" evidence="17">
    <location>
        <begin position="989"/>
        <end position="1037"/>
    </location>
</feature>
<evidence type="ECO:0000256" key="9">
    <source>
        <dbReference type="ARBA" id="ARBA00023054"/>
    </source>
</evidence>
<feature type="compositionally biased region" description="Low complexity" evidence="18">
    <location>
        <begin position="455"/>
        <end position="464"/>
    </location>
</feature>
<evidence type="ECO:0000256" key="1">
    <source>
        <dbReference type="ARBA" id="ARBA00004114"/>
    </source>
</evidence>
<proteinExistence type="predicted"/>
<dbReference type="Proteomes" id="UP000429181">
    <property type="component" value="Chromosome 15"/>
</dbReference>
<feature type="compositionally biased region" description="Basic and acidic residues" evidence="18">
    <location>
        <begin position="353"/>
        <end position="376"/>
    </location>
</feature>
<dbReference type="GO" id="GO:0005814">
    <property type="term" value="C:centriole"/>
    <property type="evidence" value="ECO:0007669"/>
    <property type="project" value="UniProtKB-SubCell"/>
</dbReference>
<feature type="region of interest" description="Disordered" evidence="18">
    <location>
        <begin position="493"/>
        <end position="531"/>
    </location>
</feature>
<feature type="compositionally biased region" description="Acidic residues" evidence="18">
    <location>
        <begin position="218"/>
        <end position="227"/>
    </location>
</feature>
<dbReference type="GO" id="GO:0005634">
    <property type="term" value="C:nucleus"/>
    <property type="evidence" value="ECO:0007669"/>
    <property type="project" value="UniProtKB-SubCell"/>
</dbReference>
<dbReference type="CDD" id="cd00201">
    <property type="entry name" value="WW"/>
    <property type="match status" value="1"/>
</dbReference>
<dbReference type="FunFam" id="3.30.1470.10:FF:000001">
    <property type="entry name" value="Centrosomal protein of 164 kDa"/>
    <property type="match status" value="1"/>
</dbReference>
<keyword evidence="3" id="KW-0963">Cytoplasm</keyword>
<dbReference type="PROSITE" id="PS01159">
    <property type="entry name" value="WW_DOMAIN_1"/>
    <property type="match status" value="1"/>
</dbReference>
<feature type="compositionally biased region" description="Polar residues" evidence="18">
    <location>
        <begin position="1140"/>
        <end position="1155"/>
    </location>
</feature>
<evidence type="ECO:0000256" key="18">
    <source>
        <dbReference type="SAM" id="MobiDB-lite"/>
    </source>
</evidence>
<evidence type="ECO:0000256" key="2">
    <source>
        <dbReference type="ARBA" id="ARBA00004123"/>
    </source>
</evidence>
<evidence type="ECO:0000313" key="20">
    <source>
        <dbReference type="Ensembl" id="ENSBIXP00005041593.1"/>
    </source>
</evidence>
<keyword evidence="13" id="KW-0131">Cell cycle</keyword>
<comment type="subcellular location">
    <subcellularLocation>
        <location evidence="1">Cytoplasm</location>
        <location evidence="1">Cytoskeleton</location>
        <location evidence="1">Microtubule organizing center</location>
        <location evidence="1">Centrosome</location>
        <location evidence="1">Centriole</location>
    </subcellularLocation>
    <subcellularLocation>
        <location evidence="2">Nucleus</location>
    </subcellularLocation>
</comment>
<protein>
    <recommendedName>
        <fullName evidence="16">Centrosomal protein of 164 kDa</fullName>
    </recommendedName>
</protein>
<feature type="region of interest" description="Disordered" evidence="18">
    <location>
        <begin position="450"/>
        <end position="471"/>
    </location>
</feature>
<evidence type="ECO:0000259" key="19">
    <source>
        <dbReference type="PROSITE" id="PS50020"/>
    </source>
</evidence>
<dbReference type="PANTHER" id="PTHR18902">
    <property type="entry name" value="NUCLEAR MITOTIC APPARATUS PROTEIN 1-RELATED"/>
    <property type="match status" value="1"/>
</dbReference>
<dbReference type="GO" id="GO:0097539">
    <property type="term" value="C:ciliary transition fiber"/>
    <property type="evidence" value="ECO:0007669"/>
    <property type="project" value="TreeGrafter"/>
</dbReference>
<evidence type="ECO:0000256" key="3">
    <source>
        <dbReference type="ARBA" id="ARBA00022490"/>
    </source>
</evidence>
<evidence type="ECO:0000256" key="4">
    <source>
        <dbReference type="ARBA" id="ARBA00022553"/>
    </source>
</evidence>
<dbReference type="InterPro" id="IPR036020">
    <property type="entry name" value="WW_dom_sf"/>
</dbReference>
<feature type="region of interest" description="Disordered" evidence="18">
    <location>
        <begin position="1"/>
        <end position="22"/>
    </location>
</feature>
<feature type="domain" description="WW" evidence="19">
    <location>
        <begin position="54"/>
        <end position="87"/>
    </location>
</feature>
<dbReference type="Pfam" id="PF00397">
    <property type="entry name" value="WW"/>
    <property type="match status" value="1"/>
</dbReference>
<organism evidence="20 21">
    <name type="scientific">Bos indicus x Bos taurus</name>
    <name type="common">Hybrid cattle</name>
    <dbReference type="NCBI Taxonomy" id="30522"/>
    <lineage>
        <taxon>Eukaryota</taxon>
        <taxon>Metazoa</taxon>
        <taxon>Chordata</taxon>
        <taxon>Craniata</taxon>
        <taxon>Vertebrata</taxon>
        <taxon>Euteleostomi</taxon>
        <taxon>Mammalia</taxon>
        <taxon>Eutheria</taxon>
        <taxon>Laurasiatheria</taxon>
        <taxon>Artiodactyla</taxon>
        <taxon>Ruminantia</taxon>
        <taxon>Pecora</taxon>
        <taxon>Bovidae</taxon>
        <taxon>Bovinae</taxon>
        <taxon>Bos</taxon>
    </lineage>
</organism>
<dbReference type="Gene3D" id="3.30.1470.10">
    <property type="entry name" value="Photosystem I PsaD, reaction center subunit II"/>
    <property type="match status" value="1"/>
</dbReference>
<dbReference type="GO" id="GO:0006281">
    <property type="term" value="P:DNA repair"/>
    <property type="evidence" value="ECO:0007669"/>
    <property type="project" value="UniProtKB-KW"/>
</dbReference>
<evidence type="ECO:0000256" key="5">
    <source>
        <dbReference type="ARBA" id="ARBA00022618"/>
    </source>
</evidence>
<dbReference type="InterPro" id="IPR001202">
    <property type="entry name" value="WW_dom"/>
</dbReference>
<keyword evidence="9 17" id="KW-0175">Coiled coil</keyword>